<name>A0AAV5PDQ0_LACDE</name>
<gene>
    <name evidence="2" type="ORF">ME0900_13080</name>
</gene>
<organism evidence="2 3">
    <name type="scientific">Lactobacillus delbrueckii subsp. bulgaricus</name>
    <dbReference type="NCBI Taxonomy" id="1585"/>
    <lineage>
        <taxon>Bacteria</taxon>
        <taxon>Bacillati</taxon>
        <taxon>Bacillota</taxon>
        <taxon>Bacilli</taxon>
        <taxon>Lactobacillales</taxon>
        <taxon>Lactobacillaceae</taxon>
        <taxon>Lactobacillus</taxon>
    </lineage>
</organism>
<dbReference type="InterPro" id="IPR007329">
    <property type="entry name" value="FMN-bd"/>
</dbReference>
<protein>
    <recommendedName>
        <fullName evidence="1">FMN-binding domain-containing protein</fullName>
    </recommendedName>
</protein>
<dbReference type="GO" id="GO:0010181">
    <property type="term" value="F:FMN binding"/>
    <property type="evidence" value="ECO:0007669"/>
    <property type="project" value="InterPro"/>
</dbReference>
<sequence>MYKKGDYEVEAEGHHSTVKLRVSFDEEKLTKIEVLEENETQAFVDDLKDRFIPEVVANHSLNVDAISCATKLAKAVTSSVEEAITEAGGDPKTFGSGVIAGHEASAYAKA</sequence>
<dbReference type="Proteomes" id="UP001165243">
    <property type="component" value="Unassembled WGS sequence"/>
</dbReference>
<proteinExistence type="predicted"/>
<dbReference type="SMART" id="SM00900">
    <property type="entry name" value="FMN_bind"/>
    <property type="match status" value="1"/>
</dbReference>
<evidence type="ECO:0000313" key="2">
    <source>
        <dbReference type="EMBL" id="GMB86935.1"/>
    </source>
</evidence>
<feature type="domain" description="FMN-binding" evidence="1">
    <location>
        <begin position="13"/>
        <end position="87"/>
    </location>
</feature>
<dbReference type="AlphaFoldDB" id="A0AAV5PDQ0"/>
<dbReference type="Pfam" id="PF04205">
    <property type="entry name" value="FMN_bind"/>
    <property type="match status" value="1"/>
</dbReference>
<comment type="caution">
    <text evidence="2">The sequence shown here is derived from an EMBL/GenBank/DDBJ whole genome shotgun (WGS) entry which is preliminary data.</text>
</comment>
<dbReference type="EMBL" id="BSWK01000017">
    <property type="protein sequence ID" value="GMB86935.1"/>
    <property type="molecule type" value="Genomic_DNA"/>
</dbReference>
<evidence type="ECO:0000313" key="3">
    <source>
        <dbReference type="Proteomes" id="UP001165243"/>
    </source>
</evidence>
<reference evidence="2" key="1">
    <citation type="submission" date="2023-04" db="EMBL/GenBank/DDBJ databases">
        <title>Draft genome sequences of Lactobacillus delbrueckii subsp. bulgaricus ME-900 and ME-901 with improved acid tolerance.</title>
        <authorList>
            <person name="Ishida T."/>
            <person name="Yamamoto E."/>
            <person name="Koizumi A."/>
            <person name="Fujiwara S."/>
            <person name="Makino S."/>
            <person name="Kano H."/>
            <person name="Kimura K."/>
        </authorList>
    </citation>
    <scope>NUCLEOTIDE SEQUENCE</scope>
    <source>
        <strain evidence="2">ME-900</strain>
    </source>
</reference>
<dbReference type="GO" id="GO:0016020">
    <property type="term" value="C:membrane"/>
    <property type="evidence" value="ECO:0007669"/>
    <property type="project" value="InterPro"/>
</dbReference>
<dbReference type="RefSeq" id="WP_041814292.1">
    <property type="nucleotide sequence ID" value="NZ_BSWJ01000008.1"/>
</dbReference>
<evidence type="ECO:0000259" key="1">
    <source>
        <dbReference type="SMART" id="SM00900"/>
    </source>
</evidence>
<accession>A0AAV5PDQ0</accession>